<dbReference type="InterPro" id="IPR045122">
    <property type="entry name" value="Csc1-like"/>
</dbReference>
<comment type="caution">
    <text evidence="13">The sequence shown here is derived from an EMBL/GenBank/DDBJ whole genome shotgun (WGS) entry which is preliminary data.</text>
</comment>
<evidence type="ECO:0000256" key="2">
    <source>
        <dbReference type="ARBA" id="ARBA00007779"/>
    </source>
</evidence>
<feature type="transmembrane region" description="Helical" evidence="8">
    <location>
        <begin position="793"/>
        <end position="816"/>
    </location>
</feature>
<feature type="compositionally biased region" description="Basic and acidic residues" evidence="7">
    <location>
        <begin position="569"/>
        <end position="585"/>
    </location>
</feature>
<feature type="transmembrane region" description="Helical" evidence="8">
    <location>
        <begin position="113"/>
        <end position="133"/>
    </location>
</feature>
<evidence type="ECO:0000259" key="11">
    <source>
        <dbReference type="Pfam" id="PF13967"/>
    </source>
</evidence>
<accession>A0A8H4NBN6</accession>
<feature type="compositionally biased region" description="Basic and acidic residues" evidence="7">
    <location>
        <begin position="275"/>
        <end position="290"/>
    </location>
</feature>
<evidence type="ECO:0000256" key="3">
    <source>
        <dbReference type="ARBA" id="ARBA00022448"/>
    </source>
</evidence>
<name>A0A8H4NBN6_9PEZI</name>
<evidence type="ECO:0000313" key="13">
    <source>
        <dbReference type="EMBL" id="KAF4309462.1"/>
    </source>
</evidence>
<evidence type="ECO:0000256" key="6">
    <source>
        <dbReference type="ARBA" id="ARBA00023136"/>
    </source>
</evidence>
<keyword evidence="4 8" id="KW-0812">Transmembrane</keyword>
<evidence type="ECO:0000259" key="10">
    <source>
        <dbReference type="Pfam" id="PF12621"/>
    </source>
</evidence>
<dbReference type="GO" id="GO:0005227">
    <property type="term" value="F:calcium-activated cation channel activity"/>
    <property type="evidence" value="ECO:0007669"/>
    <property type="project" value="InterPro"/>
</dbReference>
<dbReference type="InterPro" id="IPR027815">
    <property type="entry name" value="CSC1/OSCA1-like_cyt"/>
</dbReference>
<evidence type="ECO:0000256" key="5">
    <source>
        <dbReference type="ARBA" id="ARBA00022989"/>
    </source>
</evidence>
<dbReference type="GO" id="GO:0005886">
    <property type="term" value="C:plasma membrane"/>
    <property type="evidence" value="ECO:0007669"/>
    <property type="project" value="TreeGrafter"/>
</dbReference>
<feature type="transmembrane region" description="Helical" evidence="8">
    <location>
        <begin position="736"/>
        <end position="759"/>
    </location>
</feature>
<feature type="compositionally biased region" description="Basic residues" evidence="7">
    <location>
        <begin position="442"/>
        <end position="454"/>
    </location>
</feature>
<feature type="domain" description="10TM putative phosphate transporter extracellular tail" evidence="10">
    <location>
        <begin position="1186"/>
        <end position="1263"/>
    </location>
</feature>
<dbReference type="Pfam" id="PF14703">
    <property type="entry name" value="PHM7_cyt"/>
    <property type="match status" value="2"/>
</dbReference>
<evidence type="ECO:0000256" key="1">
    <source>
        <dbReference type="ARBA" id="ARBA00004141"/>
    </source>
</evidence>
<feature type="transmembrane region" description="Helical" evidence="8">
    <location>
        <begin position="950"/>
        <end position="968"/>
    </location>
</feature>
<evidence type="ECO:0000256" key="7">
    <source>
        <dbReference type="SAM" id="MobiDB-lite"/>
    </source>
</evidence>
<evidence type="ECO:0000259" key="12">
    <source>
        <dbReference type="Pfam" id="PF14703"/>
    </source>
</evidence>
<dbReference type="PANTHER" id="PTHR13018">
    <property type="entry name" value="PROBABLE MEMBRANE PROTEIN DUF221-RELATED"/>
    <property type="match status" value="1"/>
</dbReference>
<evidence type="ECO:0000256" key="8">
    <source>
        <dbReference type="SAM" id="Phobius"/>
    </source>
</evidence>
<dbReference type="AlphaFoldDB" id="A0A8H4NBN6"/>
<feature type="compositionally biased region" description="Basic and acidic residues" evidence="7">
    <location>
        <begin position="457"/>
        <end position="470"/>
    </location>
</feature>
<evidence type="ECO:0000313" key="14">
    <source>
        <dbReference type="Proteomes" id="UP000572817"/>
    </source>
</evidence>
<evidence type="ECO:0000259" key="9">
    <source>
        <dbReference type="Pfam" id="PF02714"/>
    </source>
</evidence>
<keyword evidence="5 8" id="KW-1133">Transmembrane helix</keyword>
<evidence type="ECO:0008006" key="15">
    <source>
        <dbReference type="Google" id="ProtNLM"/>
    </source>
</evidence>
<reference evidence="13" key="1">
    <citation type="submission" date="2020-04" db="EMBL/GenBank/DDBJ databases">
        <title>Genome Assembly and Annotation of Botryosphaeria dothidea sdau 11-99, a Latent Pathogen of Apple Fruit Ring Rot in China.</title>
        <authorList>
            <person name="Yu C."/>
            <person name="Diao Y."/>
            <person name="Lu Q."/>
            <person name="Zhao J."/>
            <person name="Cui S."/>
            <person name="Peng C."/>
            <person name="He B."/>
            <person name="Liu H."/>
        </authorList>
    </citation>
    <scope>NUCLEOTIDE SEQUENCE [LARGE SCALE GENOMIC DNA]</scope>
    <source>
        <strain evidence="13">Sdau11-99</strain>
    </source>
</reference>
<comment type="similarity">
    <text evidence="2">Belongs to the CSC1 (TC 1.A.17) family.</text>
</comment>
<keyword evidence="6 8" id="KW-0472">Membrane</keyword>
<protein>
    <recommendedName>
        <fullName evidence="15">DUF221-domain-containing protein</fullName>
    </recommendedName>
</protein>
<dbReference type="Proteomes" id="UP000572817">
    <property type="component" value="Unassembled WGS sequence"/>
</dbReference>
<keyword evidence="3" id="KW-0813">Transport</keyword>
<feature type="domain" description="CSC1/OSCA1-like cytosolic" evidence="12">
    <location>
        <begin position="202"/>
        <end position="271"/>
    </location>
</feature>
<feature type="transmembrane region" description="Helical" evidence="8">
    <location>
        <begin position="1017"/>
        <end position="1039"/>
    </location>
</feature>
<feature type="region of interest" description="Disordered" evidence="7">
    <location>
        <begin position="275"/>
        <end position="296"/>
    </location>
</feature>
<dbReference type="PANTHER" id="PTHR13018:SF20">
    <property type="entry name" value="SPORULATION-SPECIFIC PROTEIN 75"/>
    <property type="match status" value="1"/>
</dbReference>
<feature type="domain" description="CSC1/OSCA1-like cytosolic" evidence="12">
    <location>
        <begin position="599"/>
        <end position="723"/>
    </location>
</feature>
<dbReference type="Pfam" id="PF13967">
    <property type="entry name" value="RSN1_TM"/>
    <property type="match status" value="1"/>
</dbReference>
<dbReference type="OrthoDB" id="1076608at2759"/>
<dbReference type="Pfam" id="PF02714">
    <property type="entry name" value="RSN1_7TM"/>
    <property type="match status" value="1"/>
</dbReference>
<dbReference type="InterPro" id="IPR022257">
    <property type="entry name" value="PHM7_ext"/>
</dbReference>
<feature type="domain" description="CSC1/OSCA1-like 7TM region" evidence="9">
    <location>
        <begin position="736"/>
        <end position="1007"/>
    </location>
</feature>
<organism evidence="13 14">
    <name type="scientific">Botryosphaeria dothidea</name>
    <dbReference type="NCBI Taxonomy" id="55169"/>
    <lineage>
        <taxon>Eukaryota</taxon>
        <taxon>Fungi</taxon>
        <taxon>Dikarya</taxon>
        <taxon>Ascomycota</taxon>
        <taxon>Pezizomycotina</taxon>
        <taxon>Dothideomycetes</taxon>
        <taxon>Dothideomycetes incertae sedis</taxon>
        <taxon>Botryosphaeriales</taxon>
        <taxon>Botryosphaeriaceae</taxon>
        <taxon>Botryosphaeria</taxon>
    </lineage>
</organism>
<dbReference type="InterPro" id="IPR003864">
    <property type="entry name" value="CSC1/OSCA1-like_7TM"/>
</dbReference>
<dbReference type="EMBL" id="WWBZ02000016">
    <property type="protein sequence ID" value="KAF4309462.1"/>
    <property type="molecule type" value="Genomic_DNA"/>
</dbReference>
<proteinExistence type="inferred from homology"/>
<feature type="transmembrane region" description="Helical" evidence="8">
    <location>
        <begin position="28"/>
        <end position="49"/>
    </location>
</feature>
<feature type="compositionally biased region" description="Basic and acidic residues" evidence="7">
    <location>
        <begin position="494"/>
        <end position="512"/>
    </location>
</feature>
<feature type="transmembrane region" description="Helical" evidence="8">
    <location>
        <begin position="157"/>
        <end position="176"/>
    </location>
</feature>
<feature type="compositionally biased region" description="Low complexity" evidence="7">
    <location>
        <begin position="1148"/>
        <end position="1159"/>
    </location>
</feature>
<gene>
    <name evidence="13" type="ORF">GTA08_BOTSDO02270</name>
</gene>
<feature type="region of interest" description="Disordered" evidence="7">
    <location>
        <begin position="421"/>
        <end position="585"/>
    </location>
</feature>
<feature type="compositionally biased region" description="Basic residues" evidence="7">
    <location>
        <begin position="1136"/>
        <end position="1147"/>
    </location>
</feature>
<feature type="transmembrane region" description="Helical" evidence="8">
    <location>
        <begin position="988"/>
        <end position="1010"/>
    </location>
</feature>
<evidence type="ECO:0000256" key="4">
    <source>
        <dbReference type="ARBA" id="ARBA00022692"/>
    </source>
</evidence>
<dbReference type="Pfam" id="PF12621">
    <property type="entry name" value="PHM7_ext"/>
    <property type="match status" value="1"/>
</dbReference>
<dbReference type="InterPro" id="IPR032880">
    <property type="entry name" value="CSC1/OSCA1-like_N"/>
</dbReference>
<sequence>MSVWDNLTSSDPNSSKALQNEGISFGQLMASLVAGMAFFGVFFWTFYLLRLKYQRIYSPTTYLVPERQRFDPPPPGWFTWIKPVFETKRKPFIEKCGLDAYCFVRLLFMELKLFLPLMLVVLPIILPLNTVGIDNPSNNGLDEYGWGNLDNKHTNRYTGHLVIAIVVIVWVCYVFYDELLNYIQERQRWMTSPSHRIRASATTVLVSNIPDKWCNVDALDALFDAFPGGIRNIWVNRDYGDLLDKKNKQLEIARRLEAAETSLIRACKRKALQMRRKEDKRAGKKTQAEKEADDANDQRLAEAMANDAGLAVNSPNIPHDVDEELDQAIAHAEEEDSKSTKSAKRGRLPIPFGQGLQAVGRGFGAVGHGIGRGFESVGHGVEKLGKETATGVVTGIGRARNNLDKSFSAANPVGYVPDLDGEDETVADLPSGAGHLGPAKDHLRRAHTAPHKSPRTNSKDYLHRGSDGRRISSSGAPFKSPAMHSSPNVSRSRVRTEPIAEEGKKDDSELHHMNPLRLFRRNSAFPSPEPFQRESDEYPLSMPIPQLDPTPEASPDPETDGLKAADGLKATDTEQQLEEKKQRDKYAKKPPIIDWDKYRSELEKEKTEGEWLKYLKPNQRETMRLSLFPRCNWWWKIWPTWWFSFGSKVDVIVYCRLQLIELSKEIEEDEKNLDKFPLMNSAFIQFNHQVAAHMACQSITHHRPKNMGPRVLEIDPKDVIWDNLSTPWWTAYAKTALVIAIIIGIIILWAFPMAFVGLLSQLDSIADAFHWLKWVADLPKWLKSLIQGALPPALQAVLLMVLPMVFRLLINFTGVFTGVEEELETQGYWFIFLFVQVFLVVTLSSGITATLDEILNSPLEVPTILAENLPRGANYFFSYLLLQALYGSAQQLVQLPQLFIWFVLGKIVDDTARAKFNRQKTLPNTMWGTLFPVHTNFACIVIIYSVITPFMLIFGSFVAALFWVVYRYNSFYVLRWNVDSGGLYFPRAVNQMFTGLYVMQLCLIGLFFLVRDEKNRVICAPHAIVMIVTLILTIIYQYMLNKSLSPLFKYVPITMEDEAQERQEQFEAVLAQKWAELEEEENVPTEKAKTPGSSNPSLREKNSAIELQDLDTKPPSRRLTGVAKPESTPSMDSRPKRVSRHHHHRNLNHASHSSPSNPSDPELGKTPQTSGYLFQGYHDELEDLTPDERDVLVRKAFEHAALRMTKPCIWIPRDEFGVSDDEIRRTAALCETLPDEDWGIWITNQYTALDAKARVIFRKPPPDFNSAEEFMQL</sequence>
<feature type="transmembrane region" description="Helical" evidence="8">
    <location>
        <begin position="828"/>
        <end position="851"/>
    </location>
</feature>
<feature type="domain" description="CSC1/OSCA1-like N-terminal transmembrane" evidence="11">
    <location>
        <begin position="28"/>
        <end position="178"/>
    </location>
</feature>
<comment type="subcellular location">
    <subcellularLocation>
        <location evidence="1">Membrane</location>
        <topology evidence="1">Multi-pass membrane protein</topology>
    </subcellularLocation>
</comment>
<feature type="region of interest" description="Disordered" evidence="7">
    <location>
        <begin position="1079"/>
        <end position="1172"/>
    </location>
</feature>
<keyword evidence="14" id="KW-1185">Reference proteome</keyword>